<evidence type="ECO:0000313" key="2">
    <source>
        <dbReference type="EMBL" id="SFI28923.1"/>
    </source>
</evidence>
<organism evidence="2 3">
    <name type="scientific">Streptosporangium canum</name>
    <dbReference type="NCBI Taxonomy" id="324952"/>
    <lineage>
        <taxon>Bacteria</taxon>
        <taxon>Bacillati</taxon>
        <taxon>Actinomycetota</taxon>
        <taxon>Actinomycetes</taxon>
        <taxon>Streptosporangiales</taxon>
        <taxon>Streptosporangiaceae</taxon>
        <taxon>Streptosporangium</taxon>
    </lineage>
</organism>
<dbReference type="InterPro" id="IPR025117">
    <property type="entry name" value="DUF4037"/>
</dbReference>
<dbReference type="AlphaFoldDB" id="A0A1I3GZN4"/>
<sequence length="352" mass="38631">MRGAVPPGKVDEMMSSFVPGLELSRNFYAQVVRPMVAEVPHSAALIGAGSEVLAFDTERSTDHDWGPRVVLFVAPETARQLRASVTAGLPATFGGYPTAFGADHGVEVTGASAWLKERLGFDPLGQFGALDWLATPWQRLAEVTRGEVFHDGLHVLEPARSALRWYPDDLWRYVLACQWTRLARQEAFPGRCGEVGDDLGSAVLTASLARDLMRLTLLMRRRYPPYGKWLGSAFARLPGTAEIGQALSGALAADGWRERQRHLGYAYERVAQMHNRLGLSRPLETTTRGFHRRPLEVIDGGRFADALSQAIADPWVRALPPVGSVDQFGDSTDLLTCPGRCRAVTRAVLEGR</sequence>
<name>A0A1I3GZN4_9ACTN</name>
<dbReference type="Proteomes" id="UP000199111">
    <property type="component" value="Unassembled WGS sequence"/>
</dbReference>
<evidence type="ECO:0000313" key="3">
    <source>
        <dbReference type="Proteomes" id="UP000199111"/>
    </source>
</evidence>
<evidence type="ECO:0000259" key="1">
    <source>
        <dbReference type="Pfam" id="PF13228"/>
    </source>
</evidence>
<dbReference type="EMBL" id="FOQY01000002">
    <property type="protein sequence ID" value="SFI28923.1"/>
    <property type="molecule type" value="Genomic_DNA"/>
</dbReference>
<reference evidence="3" key="1">
    <citation type="submission" date="2016-10" db="EMBL/GenBank/DDBJ databases">
        <authorList>
            <person name="Varghese N."/>
            <person name="Submissions S."/>
        </authorList>
    </citation>
    <scope>NUCLEOTIDE SEQUENCE [LARGE SCALE GENOMIC DNA]</scope>
    <source>
        <strain evidence="3">CGMCC 4.2126</strain>
    </source>
</reference>
<gene>
    <name evidence="2" type="ORF">SAMN05216275_102293</name>
</gene>
<accession>A0A1I3GZN4</accession>
<proteinExistence type="predicted"/>
<keyword evidence="3" id="KW-1185">Reference proteome</keyword>
<dbReference type="Pfam" id="PF13228">
    <property type="entry name" value="DUF4037"/>
    <property type="match status" value="1"/>
</dbReference>
<protein>
    <recommendedName>
        <fullName evidence="1">DUF4037 domain-containing protein</fullName>
    </recommendedName>
</protein>
<feature type="domain" description="DUF4037" evidence="1">
    <location>
        <begin position="132"/>
        <end position="230"/>
    </location>
</feature>